<evidence type="ECO:0000256" key="4">
    <source>
        <dbReference type="ARBA" id="ARBA00023012"/>
    </source>
</evidence>
<evidence type="ECO:0000256" key="9">
    <source>
        <dbReference type="PIRNR" id="PIRNR006171"/>
    </source>
</evidence>
<protein>
    <recommendedName>
        <fullName evidence="9">Transcriptional regulatory protein</fullName>
    </recommendedName>
</protein>
<dbReference type="PANTHER" id="PTHR45526:SF1">
    <property type="entry name" value="TRANSCRIPTIONAL REGULATORY PROTEIN DCUR-RELATED"/>
    <property type="match status" value="1"/>
</dbReference>
<feature type="domain" description="Response regulatory" evidence="11">
    <location>
        <begin position="3"/>
        <end position="119"/>
    </location>
</feature>
<dbReference type="GO" id="GO:0003700">
    <property type="term" value="F:DNA-binding transcription factor activity"/>
    <property type="evidence" value="ECO:0007669"/>
    <property type="project" value="InterPro"/>
</dbReference>
<dbReference type="PIRSF" id="PIRSF006171">
    <property type="entry name" value="RR_citrat_malat"/>
    <property type="match status" value="1"/>
</dbReference>
<proteinExistence type="predicted"/>
<gene>
    <name evidence="12" type="ORF">SAMN04488559_10540</name>
</gene>
<dbReference type="Pfam" id="PF00072">
    <property type="entry name" value="Response_reg"/>
    <property type="match status" value="1"/>
</dbReference>
<evidence type="ECO:0000256" key="7">
    <source>
        <dbReference type="ARBA" id="ARBA00023159"/>
    </source>
</evidence>
<evidence type="ECO:0000256" key="2">
    <source>
        <dbReference type="ARBA" id="ARBA00022490"/>
    </source>
</evidence>
<keyword evidence="6 9" id="KW-0238">DNA-binding</keyword>
<dbReference type="RefSeq" id="WP_092651108.1">
    <property type="nucleotide sequence ID" value="NZ_FOHA01000005.1"/>
</dbReference>
<evidence type="ECO:0000256" key="6">
    <source>
        <dbReference type="ARBA" id="ARBA00023125"/>
    </source>
</evidence>
<dbReference type="Proteomes" id="UP000198948">
    <property type="component" value="Unassembled WGS sequence"/>
</dbReference>
<keyword evidence="13" id="KW-1185">Reference proteome</keyword>
<dbReference type="InterPro" id="IPR001789">
    <property type="entry name" value="Sig_transdc_resp-reg_receiver"/>
</dbReference>
<dbReference type="GO" id="GO:0000156">
    <property type="term" value="F:phosphorelay response regulator activity"/>
    <property type="evidence" value="ECO:0007669"/>
    <property type="project" value="TreeGrafter"/>
</dbReference>
<dbReference type="GO" id="GO:0005737">
    <property type="term" value="C:cytoplasm"/>
    <property type="evidence" value="ECO:0007669"/>
    <property type="project" value="UniProtKB-SubCell"/>
</dbReference>
<evidence type="ECO:0000256" key="8">
    <source>
        <dbReference type="ARBA" id="ARBA00023163"/>
    </source>
</evidence>
<evidence type="ECO:0000313" key="13">
    <source>
        <dbReference type="Proteomes" id="UP000198948"/>
    </source>
</evidence>
<dbReference type="OrthoDB" id="9759232at2"/>
<dbReference type="SUPFAM" id="SSF52172">
    <property type="entry name" value="CheY-like"/>
    <property type="match status" value="1"/>
</dbReference>
<dbReference type="GO" id="GO:0003677">
    <property type="term" value="F:DNA binding"/>
    <property type="evidence" value="ECO:0007669"/>
    <property type="project" value="UniProtKB-KW"/>
</dbReference>
<dbReference type="SMART" id="SM00448">
    <property type="entry name" value="REC"/>
    <property type="match status" value="1"/>
</dbReference>
<keyword evidence="2 9" id="KW-0963">Cytoplasm</keyword>
<keyword evidence="3 10" id="KW-0597">Phosphoprotein</keyword>
<evidence type="ECO:0000259" key="11">
    <source>
        <dbReference type="PROSITE" id="PS50110"/>
    </source>
</evidence>
<keyword evidence="8 9" id="KW-0804">Transcription</keyword>
<evidence type="ECO:0000256" key="1">
    <source>
        <dbReference type="ARBA" id="ARBA00004496"/>
    </source>
</evidence>
<dbReference type="PANTHER" id="PTHR45526">
    <property type="entry name" value="TRANSCRIPTIONAL REGULATORY PROTEIN DPIA"/>
    <property type="match status" value="1"/>
</dbReference>
<dbReference type="Gene3D" id="3.40.50.2300">
    <property type="match status" value="1"/>
</dbReference>
<sequence>MIQVLIVEDDPMVAMLNQQFIEQIDQVKIVGNVKNVEQAMTILKEQPVDLMLLDVYLPGMTGIEFLAEMRKEKIETSVILITAADDVLTVKKAINYGVVDYLIKPFSFERFKLAYERFIDLRKITGKEKVTNQSMLDKFFLSANEREQEEQLDLPKGLSRLTLRKVAKSIEQIKQPFSTEDLANQILISRISTKKYLLFLVEIGYLTEEIEYREIGRPVTLYQSNPSFTASIERYQ</sequence>
<evidence type="ECO:0000256" key="5">
    <source>
        <dbReference type="ARBA" id="ARBA00023015"/>
    </source>
</evidence>
<dbReference type="STRING" id="142588.SAMN04488559_10540"/>
<dbReference type="AlphaFoldDB" id="A0A1H9RRM2"/>
<keyword evidence="7 9" id="KW-0010">Activator</keyword>
<organism evidence="12 13">
    <name type="scientific">Isobaculum melis</name>
    <dbReference type="NCBI Taxonomy" id="142588"/>
    <lineage>
        <taxon>Bacteria</taxon>
        <taxon>Bacillati</taxon>
        <taxon>Bacillota</taxon>
        <taxon>Bacilli</taxon>
        <taxon>Lactobacillales</taxon>
        <taxon>Carnobacteriaceae</taxon>
        <taxon>Isobaculum</taxon>
    </lineage>
</organism>
<feature type="modified residue" description="4-aspartylphosphate" evidence="10">
    <location>
        <position position="54"/>
    </location>
</feature>
<dbReference type="PROSITE" id="PS50110">
    <property type="entry name" value="RESPONSE_REGULATORY"/>
    <property type="match status" value="1"/>
</dbReference>
<dbReference type="InterPro" id="IPR051271">
    <property type="entry name" value="2C-system_Tx_regulators"/>
</dbReference>
<keyword evidence="4 9" id="KW-0902">Two-component regulatory system</keyword>
<name>A0A1H9RRM2_9LACT</name>
<dbReference type="CDD" id="cd19925">
    <property type="entry name" value="REC_citrate_TCS"/>
    <property type="match status" value="1"/>
</dbReference>
<comment type="subcellular location">
    <subcellularLocation>
        <location evidence="1 9">Cytoplasm</location>
    </subcellularLocation>
</comment>
<accession>A0A1H9RRM2</accession>
<evidence type="ECO:0000256" key="3">
    <source>
        <dbReference type="ARBA" id="ARBA00022553"/>
    </source>
</evidence>
<keyword evidence="5 9" id="KW-0805">Transcription regulation</keyword>
<dbReference type="EMBL" id="FOHA01000005">
    <property type="protein sequence ID" value="SER75611.1"/>
    <property type="molecule type" value="Genomic_DNA"/>
</dbReference>
<evidence type="ECO:0000313" key="12">
    <source>
        <dbReference type="EMBL" id="SER75611.1"/>
    </source>
</evidence>
<dbReference type="InterPro" id="IPR024187">
    <property type="entry name" value="Sig_transdc_resp-reg_cit/mal"/>
</dbReference>
<dbReference type="InterPro" id="IPR011006">
    <property type="entry name" value="CheY-like_superfamily"/>
</dbReference>
<reference evidence="12 13" key="1">
    <citation type="submission" date="2016-10" db="EMBL/GenBank/DDBJ databases">
        <authorList>
            <person name="de Groot N.N."/>
        </authorList>
    </citation>
    <scope>NUCLEOTIDE SEQUENCE [LARGE SCALE GENOMIC DNA]</scope>
    <source>
        <strain evidence="12 13">DSM 13760</strain>
    </source>
</reference>
<evidence type="ECO:0000256" key="10">
    <source>
        <dbReference type="PROSITE-ProRule" id="PRU00169"/>
    </source>
</evidence>